<evidence type="ECO:0000313" key="1">
    <source>
        <dbReference type="EMBL" id="MCV7230716.1"/>
    </source>
</evidence>
<accession>A0ABT3CNC5</accession>
<dbReference type="RefSeq" id="WP_264072006.1">
    <property type="nucleotide sequence ID" value="NZ_JACKTY010000051.1"/>
</dbReference>
<reference evidence="1 2" key="1">
    <citation type="journal article" date="2022" name="BMC Genomics">
        <title>Comparative genome analysis of mycobacteria focusing on tRNA and non-coding RNA.</title>
        <authorList>
            <person name="Behra P.R.K."/>
            <person name="Pettersson B.M.F."/>
            <person name="Ramesh M."/>
            <person name="Das S."/>
            <person name="Dasgupta S."/>
            <person name="Kirsebom L.A."/>
        </authorList>
    </citation>
    <scope>NUCLEOTIDE SEQUENCE [LARGE SCALE GENOMIC DNA]</scope>
    <source>
        <strain evidence="1 2">DSM 44078</strain>
    </source>
</reference>
<name>A0ABT3CNC5_9MYCO</name>
<dbReference type="EMBL" id="JACKTY010000051">
    <property type="protein sequence ID" value="MCV7230716.1"/>
    <property type="molecule type" value="Genomic_DNA"/>
</dbReference>
<keyword evidence="2" id="KW-1185">Reference proteome</keyword>
<organism evidence="1 2">
    <name type="scientific">Mycolicibacterium komossense</name>
    <dbReference type="NCBI Taxonomy" id="1779"/>
    <lineage>
        <taxon>Bacteria</taxon>
        <taxon>Bacillati</taxon>
        <taxon>Actinomycetota</taxon>
        <taxon>Actinomycetes</taxon>
        <taxon>Mycobacteriales</taxon>
        <taxon>Mycobacteriaceae</taxon>
        <taxon>Mycolicibacterium</taxon>
    </lineage>
</organism>
<gene>
    <name evidence="1" type="ORF">H7J73_32380</name>
</gene>
<proteinExistence type="predicted"/>
<sequence>MGWDSGYKSPDELDAERNAALEAQQRARMSIFEKKLLDTLGEISDSLKTIAENSAPFYEYDAASGELKVHHGVASQIHDLIAGRGLAAVTQPPAAAAGEHQTS</sequence>
<protein>
    <submittedName>
        <fullName evidence="1">Uncharacterized protein</fullName>
    </submittedName>
</protein>
<comment type="caution">
    <text evidence="1">The sequence shown here is derived from an EMBL/GenBank/DDBJ whole genome shotgun (WGS) entry which is preliminary data.</text>
</comment>
<dbReference type="Proteomes" id="UP001526201">
    <property type="component" value="Unassembled WGS sequence"/>
</dbReference>
<evidence type="ECO:0000313" key="2">
    <source>
        <dbReference type="Proteomes" id="UP001526201"/>
    </source>
</evidence>